<dbReference type="PANTHER" id="PTHR19959">
    <property type="entry name" value="KINESIN LIGHT CHAIN"/>
    <property type="match status" value="1"/>
</dbReference>
<name>A0AAD6WTE7_9AGAR</name>
<accession>A0AAD6WTE7</accession>
<evidence type="ECO:0000313" key="2">
    <source>
        <dbReference type="EMBL" id="KAJ7026483.1"/>
    </source>
</evidence>
<gene>
    <name evidence="3" type="ORF">C8F04DRAFT_1118682</name>
    <name evidence="2" type="ORF">C8F04DRAFT_1125163</name>
</gene>
<dbReference type="InterPro" id="IPR011990">
    <property type="entry name" value="TPR-like_helical_dom_sf"/>
</dbReference>
<proteinExistence type="predicted"/>
<dbReference type="EMBL" id="JARJCM010000110">
    <property type="protein sequence ID" value="KAJ7028619.1"/>
    <property type="molecule type" value="Genomic_DNA"/>
</dbReference>
<dbReference type="Proteomes" id="UP001218188">
    <property type="component" value="Unassembled WGS sequence"/>
</dbReference>
<dbReference type="AlphaFoldDB" id="A0AAD6WTE7"/>
<evidence type="ECO:0000259" key="1">
    <source>
        <dbReference type="Pfam" id="PF12770"/>
    </source>
</evidence>
<dbReference type="Pfam" id="PF12770">
    <property type="entry name" value="CHAT"/>
    <property type="match status" value="1"/>
</dbReference>
<dbReference type="PANTHER" id="PTHR19959:SF119">
    <property type="entry name" value="FUNGAL LIPASE-LIKE DOMAIN-CONTAINING PROTEIN"/>
    <property type="match status" value="1"/>
</dbReference>
<keyword evidence="4" id="KW-1185">Reference proteome</keyword>
<reference evidence="2" key="1">
    <citation type="submission" date="2023-03" db="EMBL/GenBank/DDBJ databases">
        <title>Massive genome expansion in bonnet fungi (Mycena s.s.) driven by repeated elements and novel gene families across ecological guilds.</title>
        <authorList>
            <consortium name="Lawrence Berkeley National Laboratory"/>
            <person name="Harder C.B."/>
            <person name="Miyauchi S."/>
            <person name="Viragh M."/>
            <person name="Kuo A."/>
            <person name="Thoen E."/>
            <person name="Andreopoulos B."/>
            <person name="Lu D."/>
            <person name="Skrede I."/>
            <person name="Drula E."/>
            <person name="Henrissat B."/>
            <person name="Morin E."/>
            <person name="Kohler A."/>
            <person name="Barry K."/>
            <person name="LaButti K."/>
            <person name="Morin E."/>
            <person name="Salamov A."/>
            <person name="Lipzen A."/>
            <person name="Mereny Z."/>
            <person name="Hegedus B."/>
            <person name="Baldrian P."/>
            <person name="Stursova M."/>
            <person name="Weitz H."/>
            <person name="Taylor A."/>
            <person name="Grigoriev I.V."/>
            <person name="Nagy L.G."/>
            <person name="Martin F."/>
            <person name="Kauserud H."/>
        </authorList>
    </citation>
    <scope>NUCLEOTIDE SEQUENCE</scope>
    <source>
        <strain evidence="2">CBHHK200</strain>
    </source>
</reference>
<comment type="caution">
    <text evidence="2">The sequence shown here is derived from an EMBL/GenBank/DDBJ whole genome shotgun (WGS) entry which is preliminary data.</text>
</comment>
<evidence type="ECO:0000313" key="4">
    <source>
        <dbReference type="Proteomes" id="UP001218188"/>
    </source>
</evidence>
<dbReference type="SUPFAM" id="SSF81901">
    <property type="entry name" value="HCP-like"/>
    <property type="match status" value="1"/>
</dbReference>
<feature type="domain" description="CHAT" evidence="1">
    <location>
        <begin position="994"/>
        <end position="1279"/>
    </location>
</feature>
<sequence>MQTDMHTPVDTRQQAELITENEHNCEEVAGDGRYEKPSPLLMPTGTASLDARYFIADEADSFTTAHNLLQDVKAAASLPNLNTVIRLLQSAASSWPPAKSGRSKCLHHLATALLIRFILAPDGNDVQNAVSLRGAALGRVSQNAFEQTLEWMFRDSHTDTAAADIGESMATAALILEGFFPTSETSKLDSALLCYQEALRTLNGGLEQWMVFWELSEALIIKFYLTGNEAHVDEAITHLRYVQQSKFNRTIGLCAALVTANSKFRPPEHLKEAADLYLEIYEKDNEAEKLVEIVGLPLGQELPLDAGIEEAEVDLVSDQDSNLDATIEICQVAESLLSWGNRQRAVTLEYLGNLLETRFEQSKDPKDIRDAIQLYREALDLCVFPHPNHSMLLYHLAHALDTRYELNGDMDDINEAIKLQRRSLELRPSPHPNRIESLVHLGIEMCRLYERRGDTTHSEEAIRLLREALELCPSPPRRATILSTLAVALRRRYIRRGNPNDIDEAIRLQREALKLRESPNLRRDSSLLNNLAGAIQTRYQNHTQRVSKDINEAIQLYREAVELCGSESSNLESQSMFLNSLAGAIHERYEHEPDRNDIDEAINLHRDSLKLRPLPHPLRSTSLHNLAEAIHTRFKRMGDSTDIYEVIQLHEDALALRSSPHPERSTSLSGLADVIETLLRHKKDSSGIYKVIALRKEAIAYASTPPLTRFSESLNWARISDEYGHESRLDAHHSCINLLPQLAAFDLDLKSRRQILTRTSITSVASDSAACAISLGKHDVAVEFLEASRSIFWAQALQLRAPLEHLEKVDRSLADELREISRELEQGSFRDTSYNTDSISQQHIMSIEAVGVRCRHLQEKWAETVEAVRNMRGFEDFLRPKGIASLKQAAQSGPVVILFAAHSTASALIVTASDDVQYVPLPRTNRPAVARYAEIIQQFSKHSRVNLNTFIEKRAVENESDSTSWFDVRSRLVGRRENSKMVNFDEFLNTLLGILWTDVVEPVFHFLKIQKSAQPSRLWWCPTGPFAFLPIHAAGKYDQDPTDFASQYVISSYTPTLTTLLNTPTHTTASFKMTVAIQPEAPGCSPLPGTKVELDKITRHVPTTWLTALHRPTGKQVLRQLAKSSVAHFACHGVQDASEPLHSGLMLSDGRLKVLEIMKEDDRDTDSRKRGMSLAFLSACEAATGDSATPDEVMHLAASLMFAGFHSVVATMWTIQDLDGPKVADGFYEHLFKQCAANFTPPILPELKKSAEALHLAVDKLRREPGMSLQRWVPFVHYGL</sequence>
<evidence type="ECO:0000313" key="3">
    <source>
        <dbReference type="EMBL" id="KAJ7028619.1"/>
    </source>
</evidence>
<dbReference type="Gene3D" id="1.25.40.10">
    <property type="entry name" value="Tetratricopeptide repeat domain"/>
    <property type="match status" value="2"/>
</dbReference>
<dbReference type="InterPro" id="IPR024983">
    <property type="entry name" value="CHAT_dom"/>
</dbReference>
<organism evidence="2 4">
    <name type="scientific">Mycena alexandri</name>
    <dbReference type="NCBI Taxonomy" id="1745969"/>
    <lineage>
        <taxon>Eukaryota</taxon>
        <taxon>Fungi</taxon>
        <taxon>Dikarya</taxon>
        <taxon>Basidiomycota</taxon>
        <taxon>Agaricomycotina</taxon>
        <taxon>Agaricomycetes</taxon>
        <taxon>Agaricomycetidae</taxon>
        <taxon>Agaricales</taxon>
        <taxon>Marasmiineae</taxon>
        <taxon>Mycenaceae</taxon>
        <taxon>Mycena</taxon>
    </lineage>
</organism>
<protein>
    <submittedName>
        <fullName evidence="2">CHAT domain-containing protein</fullName>
    </submittedName>
</protein>
<dbReference type="EMBL" id="JARJCM010000137">
    <property type="protein sequence ID" value="KAJ7026483.1"/>
    <property type="molecule type" value="Genomic_DNA"/>
</dbReference>